<dbReference type="InterPro" id="IPR021617">
    <property type="entry name" value="DUF3231"/>
</dbReference>
<comment type="caution">
    <text evidence="1">The sequence shown here is derived from an EMBL/GenBank/DDBJ whole genome shotgun (WGS) entry which is preliminary data.</text>
</comment>
<evidence type="ECO:0000313" key="2">
    <source>
        <dbReference type="Proteomes" id="UP000018896"/>
    </source>
</evidence>
<dbReference type="EMBL" id="BAUV01000030">
    <property type="protein sequence ID" value="GAE36207.1"/>
    <property type="molecule type" value="Genomic_DNA"/>
</dbReference>
<dbReference type="Pfam" id="PF11553">
    <property type="entry name" value="DUF3231"/>
    <property type="match status" value="2"/>
</dbReference>
<organism evidence="1 2">
    <name type="scientific">Halalkalibacter akibai (strain ATCC 43226 / DSM 21942 / CIP 109018 / JCM 9157 / 1139)</name>
    <name type="common">Bacillus akibai</name>
    <dbReference type="NCBI Taxonomy" id="1236973"/>
    <lineage>
        <taxon>Bacteria</taxon>
        <taxon>Bacillati</taxon>
        <taxon>Bacillota</taxon>
        <taxon>Bacilli</taxon>
        <taxon>Bacillales</taxon>
        <taxon>Bacillaceae</taxon>
        <taxon>Halalkalibacter</taxon>
    </lineage>
</organism>
<dbReference type="eggNOG" id="ENOG502Z85B">
    <property type="taxonomic scope" value="Bacteria"/>
</dbReference>
<protein>
    <recommendedName>
        <fullName evidence="3">DUF3231 family protein</fullName>
    </recommendedName>
</protein>
<dbReference type="RefSeq" id="WP_035666007.1">
    <property type="nucleotide sequence ID" value="NZ_BAUV01000030.1"/>
</dbReference>
<evidence type="ECO:0008006" key="3">
    <source>
        <dbReference type="Google" id="ProtNLM"/>
    </source>
</evidence>
<keyword evidence="2" id="KW-1185">Reference proteome</keyword>
<dbReference type="STRING" id="1236973.JCM9157_3364"/>
<proteinExistence type="predicted"/>
<gene>
    <name evidence="1" type="ORF">JCM9157_3364</name>
</gene>
<name>W4QWB8_HALA3</name>
<dbReference type="Proteomes" id="UP000018896">
    <property type="component" value="Unassembled WGS sequence"/>
</dbReference>
<dbReference type="AlphaFoldDB" id="W4QWB8"/>
<sequence length="333" mass="37374">MNKPNLTASEIGMLWTQYIQNSMSLQIMNYFYKTVEDSDICIVVKSALDLTNNAKKQIAQLFKQEAVPVPDGFTESDVNLHAPKLFTDHFMLSFIETMGKAGTVAYSVSQAVSSRKDVRELFTNYLHNMSTLYNLVVDTALEKGTYVRPPIISKPNEVEYIEGKKYLSSGLNPFNKRTLNSIEISHLFENTKANYIGSSICTGFAQTTDSKEVAAYMKRGKAISDKHVQLFTETLSSSDIDAPVTWDNSVTDSTTRVFSDKLMMFFLSVLSATGQGNYSTASTASMRYDLVTDYQRISLEIALFAKDGVDIMLKHGWLEEPPQAPNRKELMKK</sequence>
<reference evidence="1 2" key="1">
    <citation type="journal article" date="2014" name="Genome Announc.">
        <title>Draft Genome Sequences of Three Alkaliphilic Bacillus Strains, Bacillus wakoensis JCM 9140T, Bacillus akibai JCM 9157T, and Bacillus hemicellulosilyticus JCM 9152T.</title>
        <authorList>
            <person name="Yuki M."/>
            <person name="Oshima K."/>
            <person name="Suda W."/>
            <person name="Oshida Y."/>
            <person name="Kitamura K."/>
            <person name="Iida T."/>
            <person name="Hattori M."/>
            <person name="Ohkuma M."/>
        </authorList>
    </citation>
    <scope>NUCLEOTIDE SEQUENCE [LARGE SCALE GENOMIC DNA]</scope>
    <source>
        <strain evidence="1 2">JCM 9157</strain>
    </source>
</reference>
<dbReference type="InterPro" id="IPR012347">
    <property type="entry name" value="Ferritin-like"/>
</dbReference>
<accession>W4QWB8</accession>
<dbReference type="OrthoDB" id="1675670at2"/>
<evidence type="ECO:0000313" key="1">
    <source>
        <dbReference type="EMBL" id="GAE36207.1"/>
    </source>
</evidence>
<dbReference type="Gene3D" id="1.20.1260.10">
    <property type="match status" value="2"/>
</dbReference>